<gene>
    <name evidence="1" type="ORF">NDU88_007302</name>
</gene>
<sequence>MILTESRLGQALFSAELEQVSRYIEALGEASGGHAAVFRLLEGACRLRNASLDTFISPHHQRAKHDFGTFRKACFSAPGSGVLGIRALARLAS</sequence>
<organism evidence="1 2">
    <name type="scientific">Pleurodeles waltl</name>
    <name type="common">Iberian ribbed newt</name>
    <dbReference type="NCBI Taxonomy" id="8319"/>
    <lineage>
        <taxon>Eukaryota</taxon>
        <taxon>Metazoa</taxon>
        <taxon>Chordata</taxon>
        <taxon>Craniata</taxon>
        <taxon>Vertebrata</taxon>
        <taxon>Euteleostomi</taxon>
        <taxon>Amphibia</taxon>
        <taxon>Batrachia</taxon>
        <taxon>Caudata</taxon>
        <taxon>Salamandroidea</taxon>
        <taxon>Salamandridae</taxon>
        <taxon>Pleurodelinae</taxon>
        <taxon>Pleurodeles</taxon>
    </lineage>
</organism>
<protein>
    <submittedName>
        <fullName evidence="1">Uncharacterized protein</fullName>
    </submittedName>
</protein>
<comment type="caution">
    <text evidence="1">The sequence shown here is derived from an EMBL/GenBank/DDBJ whole genome shotgun (WGS) entry which is preliminary data.</text>
</comment>
<dbReference type="AlphaFoldDB" id="A0AAV7NT89"/>
<reference evidence="1" key="1">
    <citation type="journal article" date="2022" name="bioRxiv">
        <title>Sequencing and chromosome-scale assembly of the giantPleurodeles waltlgenome.</title>
        <authorList>
            <person name="Brown T."/>
            <person name="Elewa A."/>
            <person name="Iarovenko S."/>
            <person name="Subramanian E."/>
            <person name="Araus A.J."/>
            <person name="Petzold A."/>
            <person name="Susuki M."/>
            <person name="Suzuki K.-i.T."/>
            <person name="Hayashi T."/>
            <person name="Toyoda A."/>
            <person name="Oliveira C."/>
            <person name="Osipova E."/>
            <person name="Leigh N.D."/>
            <person name="Simon A."/>
            <person name="Yun M.H."/>
        </authorList>
    </citation>
    <scope>NUCLEOTIDE SEQUENCE</scope>
    <source>
        <strain evidence="1">20211129_DDA</strain>
        <tissue evidence="1">Liver</tissue>
    </source>
</reference>
<evidence type="ECO:0000313" key="1">
    <source>
        <dbReference type="EMBL" id="KAJ1119116.1"/>
    </source>
</evidence>
<proteinExistence type="predicted"/>
<dbReference type="EMBL" id="JANPWB010000012">
    <property type="protein sequence ID" value="KAJ1119116.1"/>
    <property type="molecule type" value="Genomic_DNA"/>
</dbReference>
<evidence type="ECO:0000313" key="2">
    <source>
        <dbReference type="Proteomes" id="UP001066276"/>
    </source>
</evidence>
<keyword evidence="2" id="KW-1185">Reference proteome</keyword>
<accession>A0AAV7NT89</accession>
<dbReference type="Proteomes" id="UP001066276">
    <property type="component" value="Chromosome 8"/>
</dbReference>
<name>A0AAV7NT89_PLEWA</name>